<dbReference type="SUPFAM" id="SSF53474">
    <property type="entry name" value="alpha/beta-Hydrolases"/>
    <property type="match status" value="1"/>
</dbReference>
<dbReference type="EC" id="2.3.1.31" evidence="3"/>
<name>A0A1R4F0C5_BREDI</name>
<dbReference type="NCBIfam" id="NF005757">
    <property type="entry name" value="PRK07581.1"/>
    <property type="match status" value="1"/>
</dbReference>
<dbReference type="Pfam" id="PF00561">
    <property type="entry name" value="Abhydrolase_1"/>
    <property type="match status" value="1"/>
</dbReference>
<evidence type="ECO:0000313" key="4">
    <source>
        <dbReference type="Proteomes" id="UP000195766"/>
    </source>
</evidence>
<reference evidence="3 4" key="1">
    <citation type="submission" date="2017-02" db="EMBL/GenBank/DDBJ databases">
        <authorList>
            <person name="Peterson S.W."/>
        </authorList>
    </citation>
    <scope>NUCLEOTIDE SEQUENCE [LARGE SCALE GENOMIC DNA]</scope>
    <source>
        <strain evidence="3 4">3F5N</strain>
    </source>
</reference>
<dbReference type="GO" id="GO:0004414">
    <property type="term" value="F:homoserine O-acetyltransferase activity"/>
    <property type="evidence" value="ECO:0007669"/>
    <property type="project" value="UniProtKB-EC"/>
</dbReference>
<feature type="active site" evidence="1">
    <location>
        <position position="281"/>
    </location>
</feature>
<feature type="active site" description="Nucleophile" evidence="1">
    <location>
        <position position="126"/>
    </location>
</feature>
<proteinExistence type="predicted"/>
<dbReference type="PANTHER" id="PTHR32268:SF15">
    <property type="entry name" value="HOMOSERINE ACETYLTRANSFERASE FAMILY PROTEIN (AFU_ORTHOLOGUE AFUA_1G15350)"/>
    <property type="match status" value="1"/>
</dbReference>
<evidence type="ECO:0000259" key="2">
    <source>
        <dbReference type="Pfam" id="PF00561"/>
    </source>
</evidence>
<organism evidence="3 4">
    <name type="scientific">Brevundimonas diminuta 3F5N</name>
    <dbReference type="NCBI Taxonomy" id="1255603"/>
    <lineage>
        <taxon>Bacteria</taxon>
        <taxon>Pseudomonadati</taxon>
        <taxon>Pseudomonadota</taxon>
        <taxon>Alphaproteobacteria</taxon>
        <taxon>Caulobacterales</taxon>
        <taxon>Caulobacteraceae</taxon>
        <taxon>Brevundimonas</taxon>
    </lineage>
</organism>
<feature type="domain" description="AB hydrolase-1" evidence="2">
    <location>
        <begin position="60"/>
        <end position="312"/>
    </location>
</feature>
<protein>
    <submittedName>
        <fullName evidence="3">Homoserine O-acetyltransferase</fullName>
        <ecNumber evidence="3">2.3.1.31</ecNumber>
    </submittedName>
</protein>
<dbReference type="AlphaFoldDB" id="A0A1R4F0C5"/>
<dbReference type="EMBL" id="FUIE01000014">
    <property type="protein sequence ID" value="SJM49263.1"/>
    <property type="molecule type" value="Genomic_DNA"/>
</dbReference>
<dbReference type="InterPro" id="IPR029058">
    <property type="entry name" value="AB_hydrolase_fold"/>
</dbReference>
<evidence type="ECO:0000313" key="3">
    <source>
        <dbReference type="EMBL" id="SJM49263.1"/>
    </source>
</evidence>
<dbReference type="Gene3D" id="3.40.50.1820">
    <property type="entry name" value="alpha/beta hydrolase"/>
    <property type="match status" value="1"/>
</dbReference>
<dbReference type="InterPro" id="IPR008220">
    <property type="entry name" value="HAT_MetX-like"/>
</dbReference>
<dbReference type="PIRSF" id="PIRSF000443">
    <property type="entry name" value="Homoser_Ac_trans"/>
    <property type="match status" value="1"/>
</dbReference>
<feature type="active site" evidence="1">
    <location>
        <position position="310"/>
    </location>
</feature>
<dbReference type="RefSeq" id="WP_087139023.1">
    <property type="nucleotide sequence ID" value="NZ_FUIE01000014.1"/>
</dbReference>
<dbReference type="PANTHER" id="PTHR32268">
    <property type="entry name" value="HOMOSERINE O-ACETYLTRANSFERASE"/>
    <property type="match status" value="1"/>
</dbReference>
<gene>
    <name evidence="3" type="ORF">FM111_01750</name>
</gene>
<keyword evidence="3" id="KW-0012">Acyltransferase</keyword>
<dbReference type="OrthoDB" id="9800754at2"/>
<keyword evidence="3" id="KW-0808">Transferase</keyword>
<dbReference type="Proteomes" id="UP000195766">
    <property type="component" value="Unassembled WGS sequence"/>
</dbReference>
<dbReference type="InterPro" id="IPR000073">
    <property type="entry name" value="AB_hydrolase_1"/>
</dbReference>
<evidence type="ECO:0000256" key="1">
    <source>
        <dbReference type="PIRSR" id="PIRSR000443-1"/>
    </source>
</evidence>
<accession>A0A1R4F0C5</accession>
<sequence>MTHQTFNLGDIQLQFGGEIRSARLAYQTYGALNAARDNAIIYPTSFAATHEEAAWLIGPGRALDPDRYFIIIPNALGSGLSSSPSNSPLPKAGFPHVTIRDNILQQHRLVTQGLGIDRLHMAIGWSLGGSQAFEWASAFPDQVKRLFTFQSAARTSRHFSIFFDSIRAAIMLDPDFQNGLYDRQPERGLRAAARVYAAWGFSQGFFRRRLDHTVLGYASMEDFLTDFWEGWFLKRDANNLLAQIWTGQHADISANDTYEGDLDLALGSIKADTVIMPASSDLYFPVADAAEEARRIPGAELRILETDWGHVAGEGLNDVDTIAIERSIADLLKRR</sequence>